<feature type="transmembrane region" description="Helical" evidence="2">
    <location>
        <begin position="489"/>
        <end position="515"/>
    </location>
</feature>
<evidence type="ECO:0000256" key="1">
    <source>
        <dbReference type="SAM" id="MobiDB-lite"/>
    </source>
</evidence>
<feature type="transmembrane region" description="Helical" evidence="2">
    <location>
        <begin position="265"/>
        <end position="286"/>
    </location>
</feature>
<accession>A0A8J1TCH9</accession>
<reference evidence="3" key="1">
    <citation type="submission" date="2022-03" db="EMBL/GenBank/DDBJ databases">
        <authorList>
            <person name="Martin C."/>
        </authorList>
    </citation>
    <scope>NUCLEOTIDE SEQUENCE</scope>
</reference>
<dbReference type="PANTHER" id="PTHR38337">
    <property type="entry name" value="AGAP010540-PA"/>
    <property type="match status" value="1"/>
</dbReference>
<feature type="transmembrane region" description="Helical" evidence="2">
    <location>
        <begin position="377"/>
        <end position="399"/>
    </location>
</feature>
<keyword evidence="2" id="KW-0472">Membrane</keyword>
<dbReference type="PANTHER" id="PTHR38337:SF1">
    <property type="entry name" value="GUSTATORY RECEPTOR"/>
    <property type="match status" value="1"/>
</dbReference>
<name>A0A8J1TCH9_OWEFU</name>
<keyword evidence="2" id="KW-0812">Transmembrane</keyword>
<feature type="compositionally biased region" description="Polar residues" evidence="1">
    <location>
        <begin position="42"/>
        <end position="51"/>
    </location>
</feature>
<dbReference type="AlphaFoldDB" id="A0A8J1TCH9"/>
<keyword evidence="2" id="KW-1133">Transmembrane helix</keyword>
<evidence type="ECO:0000313" key="3">
    <source>
        <dbReference type="EMBL" id="CAH1799292.1"/>
    </source>
</evidence>
<feature type="transmembrane region" description="Helical" evidence="2">
    <location>
        <begin position="141"/>
        <end position="163"/>
    </location>
</feature>
<feature type="transmembrane region" description="Helical" evidence="2">
    <location>
        <begin position="306"/>
        <end position="339"/>
    </location>
</feature>
<comment type="caution">
    <text evidence="3">The sequence shown here is derived from an EMBL/GenBank/DDBJ whole genome shotgun (WGS) entry which is preliminary data.</text>
</comment>
<keyword evidence="4" id="KW-1185">Reference proteome</keyword>
<evidence type="ECO:0000256" key="2">
    <source>
        <dbReference type="SAM" id="Phobius"/>
    </source>
</evidence>
<protein>
    <submittedName>
        <fullName evidence="3">Uncharacterized protein</fullName>
    </submittedName>
</protein>
<dbReference type="OrthoDB" id="6020333at2759"/>
<dbReference type="EMBL" id="CAIIXF020000011">
    <property type="protein sequence ID" value="CAH1799292.1"/>
    <property type="molecule type" value="Genomic_DNA"/>
</dbReference>
<sequence length="516" mass="58751">MATSPMEFLEAGEADPLLAARMIRDPTAMTSMPVAVTQAINTPKPHQSTAGTSGGPVSPSWRQGYEQRRRVENFRAQQYNTFLDIRSSDVADVPPVDNPTTIALNVCKKMVLRPYLRLLRGIGWYPLFTDPEKPWQQCVNIGWVVIVVALIFLGYIIQFAGCFRRDRAIASNSFAMVNLSGPNATYNGTVSPIPLPVEISCTKYLISQYIIPDLLHSIAYFYCLYYMRISDTEQLVTLMERVFLQSTETHTGYLSQKNLIQRLRLILWTGFMWVVFSLVVVVLQILAQFDEIDFTWLYPRDLTGKIFLYIFMVMGLLVLDIVYVAVVTNYSVQCALIIFYIRGLKVKVMEKIIDLQQSIKCIQETEHHLKKLNDSNATAVSIVTFNFLTMVVLGADAFLDKDHNGFTPLMYLTTGLNLFTWFWIMSIPLLQAVLVTAACNSLRKLGHEVRARPFVYQDSDRDELDSFLMYTSTLNMRAKIFKIPMRSSYICGLVVLVCFVILVLFQLGVISIWLVK</sequence>
<evidence type="ECO:0000313" key="4">
    <source>
        <dbReference type="Proteomes" id="UP000749559"/>
    </source>
</evidence>
<gene>
    <name evidence="3" type="ORF">OFUS_LOCUS23318</name>
</gene>
<proteinExistence type="predicted"/>
<feature type="transmembrane region" description="Helical" evidence="2">
    <location>
        <begin position="419"/>
        <end position="442"/>
    </location>
</feature>
<feature type="region of interest" description="Disordered" evidence="1">
    <location>
        <begin position="42"/>
        <end position="62"/>
    </location>
</feature>
<organism evidence="3 4">
    <name type="scientific">Owenia fusiformis</name>
    <name type="common">Polychaete worm</name>
    <dbReference type="NCBI Taxonomy" id="6347"/>
    <lineage>
        <taxon>Eukaryota</taxon>
        <taxon>Metazoa</taxon>
        <taxon>Spiralia</taxon>
        <taxon>Lophotrochozoa</taxon>
        <taxon>Annelida</taxon>
        <taxon>Polychaeta</taxon>
        <taxon>Sedentaria</taxon>
        <taxon>Canalipalpata</taxon>
        <taxon>Sabellida</taxon>
        <taxon>Oweniida</taxon>
        <taxon>Oweniidae</taxon>
        <taxon>Owenia</taxon>
    </lineage>
</organism>
<dbReference type="Proteomes" id="UP000749559">
    <property type="component" value="Unassembled WGS sequence"/>
</dbReference>